<proteinExistence type="predicted"/>
<reference evidence="1" key="2">
    <citation type="submission" date="2023-01" db="EMBL/GenBank/DDBJ databases">
        <title>Draft genome sequence of Portibacter lacus strain NBRC 108769.</title>
        <authorList>
            <person name="Sun Q."/>
            <person name="Mori K."/>
        </authorList>
    </citation>
    <scope>NUCLEOTIDE SEQUENCE</scope>
    <source>
        <strain evidence="1">NBRC 108769</strain>
    </source>
</reference>
<evidence type="ECO:0000313" key="1">
    <source>
        <dbReference type="EMBL" id="GLR16473.1"/>
    </source>
</evidence>
<evidence type="ECO:0000313" key="2">
    <source>
        <dbReference type="Proteomes" id="UP001156666"/>
    </source>
</evidence>
<evidence type="ECO:0008006" key="3">
    <source>
        <dbReference type="Google" id="ProtNLM"/>
    </source>
</evidence>
<sequence length="339" mass="37854">MKQQIYLAGFVTLLIILINFEAKSQDIHYSQFYNSPLNINPALTGIFKGDVRAIGSLRDQWRSVPVPYTTFSGSYDMKYLPKKSDKYFYGIGGIFNYDQAGDSKLNLTDLNLSGSYNYLINPSNVLSAGLMLGVASEGFNENDLTWQNQWDGFKFDPGLGAGENFPTQRWTYLETGVGANYRYQSDSSRTFVNLGAGLFHLTQPAAKVIDLGDPRLPMRTALNAQANIQLTNAFDVQAHAIAQFQGPYSEIVLGGLLKLYVNQNKGKLFRIDLGASYRTSGYIAPTIAFQYNQIYVGASYDVNLGEFNQIYSSRGGPEVHVRYIITKVKSFNQKPCPIY</sequence>
<dbReference type="RefSeq" id="WP_235293276.1">
    <property type="nucleotide sequence ID" value="NZ_BSOH01000005.1"/>
</dbReference>
<protein>
    <recommendedName>
        <fullName evidence="3">Type IX secretion system membrane protein PorP/SprF</fullName>
    </recommendedName>
</protein>
<dbReference type="Proteomes" id="UP001156666">
    <property type="component" value="Unassembled WGS sequence"/>
</dbReference>
<dbReference type="EMBL" id="BSOH01000005">
    <property type="protein sequence ID" value="GLR16473.1"/>
    <property type="molecule type" value="Genomic_DNA"/>
</dbReference>
<dbReference type="Pfam" id="PF11751">
    <property type="entry name" value="PorP_SprF"/>
    <property type="match status" value="1"/>
</dbReference>
<reference evidence="1" key="1">
    <citation type="journal article" date="2014" name="Int. J. Syst. Evol. Microbiol.">
        <title>Complete genome sequence of Corynebacterium casei LMG S-19264T (=DSM 44701T), isolated from a smear-ripened cheese.</title>
        <authorList>
            <consortium name="US DOE Joint Genome Institute (JGI-PGF)"/>
            <person name="Walter F."/>
            <person name="Albersmeier A."/>
            <person name="Kalinowski J."/>
            <person name="Ruckert C."/>
        </authorList>
    </citation>
    <scope>NUCLEOTIDE SEQUENCE</scope>
    <source>
        <strain evidence="1">NBRC 108769</strain>
    </source>
</reference>
<dbReference type="NCBIfam" id="TIGR03519">
    <property type="entry name" value="T9SS_PorP_fam"/>
    <property type="match status" value="1"/>
</dbReference>
<organism evidence="1 2">
    <name type="scientific">Portibacter lacus</name>
    <dbReference type="NCBI Taxonomy" id="1099794"/>
    <lineage>
        <taxon>Bacteria</taxon>
        <taxon>Pseudomonadati</taxon>
        <taxon>Bacteroidota</taxon>
        <taxon>Saprospiria</taxon>
        <taxon>Saprospirales</taxon>
        <taxon>Haliscomenobacteraceae</taxon>
        <taxon>Portibacter</taxon>
    </lineage>
</organism>
<keyword evidence="2" id="KW-1185">Reference proteome</keyword>
<name>A0AA37SPU6_9BACT</name>
<gene>
    <name evidence="1" type="ORF">GCM10007940_10880</name>
</gene>
<comment type="caution">
    <text evidence="1">The sequence shown here is derived from an EMBL/GenBank/DDBJ whole genome shotgun (WGS) entry which is preliminary data.</text>
</comment>
<accession>A0AA37SPU6</accession>
<dbReference type="AlphaFoldDB" id="A0AA37SPU6"/>
<dbReference type="InterPro" id="IPR019861">
    <property type="entry name" value="PorP/SprF_Bacteroidetes"/>
</dbReference>